<dbReference type="InterPro" id="IPR011016">
    <property type="entry name" value="Znf_RING-CH"/>
</dbReference>
<dbReference type="InterPro" id="IPR013083">
    <property type="entry name" value="Znf_RING/FYVE/PHD"/>
</dbReference>
<protein>
    <recommendedName>
        <fullName evidence="4">RING-CH-type domain-containing protein</fullName>
    </recommendedName>
</protein>
<evidence type="ECO:0000256" key="1">
    <source>
        <dbReference type="ARBA" id="ARBA00022723"/>
    </source>
</evidence>
<dbReference type="PANTHER" id="PTHR46158:SF11">
    <property type="entry name" value="ZINC FINGER PROTEIN"/>
    <property type="match status" value="1"/>
</dbReference>
<keyword evidence="6" id="KW-1185">Reference proteome</keyword>
<feature type="non-terminal residue" evidence="5">
    <location>
        <position position="1"/>
    </location>
</feature>
<comment type="caution">
    <text evidence="5">The sequence shown here is derived from an EMBL/GenBank/DDBJ whole genome shotgun (WGS) entry which is preliminary data.</text>
</comment>
<evidence type="ECO:0000256" key="2">
    <source>
        <dbReference type="ARBA" id="ARBA00022771"/>
    </source>
</evidence>
<dbReference type="SMART" id="SM00744">
    <property type="entry name" value="RINGv"/>
    <property type="match status" value="2"/>
</dbReference>
<dbReference type="Proteomes" id="UP001642360">
    <property type="component" value="Unassembled WGS sequence"/>
</dbReference>
<dbReference type="PANTHER" id="PTHR46158">
    <property type="entry name" value="OS02G0165000 PROTEIN"/>
    <property type="match status" value="1"/>
</dbReference>
<evidence type="ECO:0000313" key="5">
    <source>
        <dbReference type="EMBL" id="CAK9167004.1"/>
    </source>
</evidence>
<evidence type="ECO:0000256" key="3">
    <source>
        <dbReference type="ARBA" id="ARBA00022833"/>
    </source>
</evidence>
<gene>
    <name evidence="5" type="ORF">ILEXP_LOCUS36249</name>
</gene>
<feature type="domain" description="RING-CH-type" evidence="4">
    <location>
        <begin position="117"/>
        <end position="176"/>
    </location>
</feature>
<sequence length="195" mass="21977">EDDEEIPEELAVCKFCFNKFVEENVLKTKCNCKTGLAHDKCASHHFNELGNNMCEVCDQEVETTPVTLLRRPFSPEKEKPKNKKHCFGLRMKRGKWACCSSRVGQAGLGRAEEDDEEIPEELAVCKFCFNKFVEENVLKTKCNCKTGLAHDKCASHHFNELGDNMCEVCDQEVETTPESGLAVRAELGRLGWAGQ</sequence>
<keyword evidence="2" id="KW-0863">Zinc-finger</keyword>
<dbReference type="EMBL" id="CAUOFW020004725">
    <property type="protein sequence ID" value="CAK9167004.1"/>
    <property type="molecule type" value="Genomic_DNA"/>
</dbReference>
<evidence type="ECO:0000313" key="6">
    <source>
        <dbReference type="Proteomes" id="UP001642360"/>
    </source>
</evidence>
<dbReference type="Pfam" id="PF12906">
    <property type="entry name" value="RINGv"/>
    <property type="match status" value="2"/>
</dbReference>
<evidence type="ECO:0000259" key="4">
    <source>
        <dbReference type="PROSITE" id="PS51292"/>
    </source>
</evidence>
<name>A0ABC8TCD1_9AQUA</name>
<proteinExistence type="predicted"/>
<dbReference type="GO" id="GO:0008270">
    <property type="term" value="F:zinc ion binding"/>
    <property type="evidence" value="ECO:0007669"/>
    <property type="project" value="UniProtKB-KW"/>
</dbReference>
<feature type="non-terminal residue" evidence="5">
    <location>
        <position position="195"/>
    </location>
</feature>
<reference evidence="5 6" key="1">
    <citation type="submission" date="2024-02" db="EMBL/GenBank/DDBJ databases">
        <authorList>
            <person name="Vignale AGUSTIN F."/>
            <person name="Sosa J E."/>
            <person name="Modenutti C."/>
        </authorList>
    </citation>
    <scope>NUCLEOTIDE SEQUENCE [LARGE SCALE GENOMIC DNA]</scope>
</reference>
<organism evidence="5 6">
    <name type="scientific">Ilex paraguariensis</name>
    <name type="common">yerba mate</name>
    <dbReference type="NCBI Taxonomy" id="185542"/>
    <lineage>
        <taxon>Eukaryota</taxon>
        <taxon>Viridiplantae</taxon>
        <taxon>Streptophyta</taxon>
        <taxon>Embryophyta</taxon>
        <taxon>Tracheophyta</taxon>
        <taxon>Spermatophyta</taxon>
        <taxon>Magnoliopsida</taxon>
        <taxon>eudicotyledons</taxon>
        <taxon>Gunneridae</taxon>
        <taxon>Pentapetalae</taxon>
        <taxon>asterids</taxon>
        <taxon>campanulids</taxon>
        <taxon>Aquifoliales</taxon>
        <taxon>Aquifoliaceae</taxon>
        <taxon>Ilex</taxon>
    </lineage>
</organism>
<dbReference type="Gene3D" id="3.30.40.10">
    <property type="entry name" value="Zinc/RING finger domain, C3HC4 (zinc finger)"/>
    <property type="match status" value="2"/>
</dbReference>
<feature type="domain" description="RING-CH-type" evidence="4">
    <location>
        <begin position="5"/>
        <end position="64"/>
    </location>
</feature>
<dbReference type="PROSITE" id="PS51292">
    <property type="entry name" value="ZF_RING_CH"/>
    <property type="match status" value="2"/>
</dbReference>
<keyword evidence="3" id="KW-0862">Zinc</keyword>
<accession>A0ABC8TCD1</accession>
<keyword evidence="1" id="KW-0479">Metal-binding</keyword>
<dbReference type="AlphaFoldDB" id="A0ABC8TCD1"/>